<dbReference type="PANTHER" id="PTHR35149:SF1">
    <property type="entry name" value="DUF5655 DOMAIN-CONTAINING PROTEIN"/>
    <property type="match status" value="1"/>
</dbReference>
<evidence type="ECO:0000259" key="1">
    <source>
        <dbReference type="Pfam" id="PF03235"/>
    </source>
</evidence>
<name>A0A1I2JES3_9ACTN</name>
<dbReference type="Proteomes" id="UP000199323">
    <property type="component" value="Unassembled WGS sequence"/>
</dbReference>
<organism evidence="3 4">
    <name type="scientific">Actinacidiphila alni</name>
    <dbReference type="NCBI Taxonomy" id="380248"/>
    <lineage>
        <taxon>Bacteria</taxon>
        <taxon>Bacillati</taxon>
        <taxon>Actinomycetota</taxon>
        <taxon>Actinomycetes</taxon>
        <taxon>Kitasatosporales</taxon>
        <taxon>Streptomycetaceae</taxon>
        <taxon>Actinacidiphila</taxon>
    </lineage>
</organism>
<dbReference type="RefSeq" id="WP_177246603.1">
    <property type="nucleotide sequence ID" value="NZ_FONG01000017.1"/>
</dbReference>
<feature type="domain" description="GmrSD restriction endonucleases N-terminal" evidence="1">
    <location>
        <begin position="10"/>
        <end position="237"/>
    </location>
</feature>
<dbReference type="InterPro" id="IPR011089">
    <property type="entry name" value="GmrSD_C"/>
</dbReference>
<reference evidence="4" key="1">
    <citation type="submission" date="2016-10" db="EMBL/GenBank/DDBJ databases">
        <authorList>
            <person name="Varghese N."/>
            <person name="Submissions S."/>
        </authorList>
    </citation>
    <scope>NUCLEOTIDE SEQUENCE [LARGE SCALE GENOMIC DNA]</scope>
    <source>
        <strain evidence="4">CGMCC 4.3510</strain>
    </source>
</reference>
<dbReference type="InterPro" id="IPR004919">
    <property type="entry name" value="GmrSD_N"/>
</dbReference>
<dbReference type="STRING" id="380248.SAMN05216251_117142"/>
<protein>
    <submittedName>
        <fullName evidence="3">Uncharacterized conserved protein, contains ParB-like and HNH nuclease domains</fullName>
    </submittedName>
</protein>
<accession>A0A1I2JES3</accession>
<feature type="domain" description="GmrSD restriction endonucleases C-terminal" evidence="2">
    <location>
        <begin position="434"/>
        <end position="591"/>
    </location>
</feature>
<dbReference type="AlphaFoldDB" id="A0A1I2JES3"/>
<evidence type="ECO:0000259" key="2">
    <source>
        <dbReference type="Pfam" id="PF07510"/>
    </source>
</evidence>
<evidence type="ECO:0000313" key="4">
    <source>
        <dbReference type="Proteomes" id="UP000199323"/>
    </source>
</evidence>
<keyword evidence="4" id="KW-1185">Reference proteome</keyword>
<dbReference type="EMBL" id="FONG01000017">
    <property type="protein sequence ID" value="SFF52598.1"/>
    <property type="molecule type" value="Genomic_DNA"/>
</dbReference>
<gene>
    <name evidence="3" type="ORF">SAMN05216251_117142</name>
</gene>
<dbReference type="Pfam" id="PF07510">
    <property type="entry name" value="GmrSD_C"/>
    <property type="match status" value="1"/>
</dbReference>
<sequence length="639" mass="73143">MKADTVDLRRIFGKDVRYTVPLFQRPYVWNRDENWTALWEDIRRVIERTERAGDSGDTVAPHFLGAVVFDKTPYLSSNLETRQVIDGQQRLTTLQLFLYAARLSAAGMDHERSVRLLGKFLENDEDLFDIGQHPDHRYKVWPTNADRDQFRAVMSGQGGAGVLAQAVSYFREEIDTWVAEAAEPADRLDALVQTMREQLRLVIIDLEEHDDAQVVFETLNSRGTPLEHADLVKNLLFRDAEHAGADVDRLYKTYWSPFDQAEWRVEQTTGRITRSRLDVFLTYWLTMRTRREFTSSALFKEFEHWLRSDAPATEDVFAELAQYAEIYDQIDQHPLDGVEGRFLYRMKVLQTSTPMPLLLFLYGLGDAVLPPERRQRAIRAIDSYIVRRAVLNLSNRDYNHVFRDLVAAASQQPERADVLIIDALRAMQGQHREWPTDAAFQAALEQDPIYARLYRHRVRILLEGLEDELRTGHTEQLTVPVGEHFGAKLTIEHVMPQSWEENWPVLEDDATEGADRHELVHTLGNLTLVTARLNPALGNMGWEDKKRWLGEHSLLRLTHGTLLNAPPTVAAEGWAVSWDEHRIRERGAYLASLALTIWPSAGQLVEADANVSVIPAERAEESAHFPSSVPRKGLGVRGF</sequence>
<evidence type="ECO:0000313" key="3">
    <source>
        <dbReference type="EMBL" id="SFF52598.1"/>
    </source>
</evidence>
<proteinExistence type="predicted"/>
<dbReference type="Pfam" id="PF03235">
    <property type="entry name" value="GmrSD_N"/>
    <property type="match status" value="1"/>
</dbReference>
<dbReference type="PANTHER" id="PTHR35149">
    <property type="entry name" value="SLL5132 PROTEIN"/>
    <property type="match status" value="1"/>
</dbReference>